<dbReference type="RefSeq" id="WP_033071434.1">
    <property type="nucleotide sequence ID" value="NZ_CP015749.1"/>
</dbReference>
<gene>
    <name evidence="2" type="ORF">C5E00_04705</name>
</gene>
<keyword evidence="2" id="KW-0489">Methyltransferase</keyword>
<dbReference type="Gene3D" id="3.40.50.150">
    <property type="entry name" value="Vaccinia Virus protein VP39"/>
    <property type="match status" value="1"/>
</dbReference>
<dbReference type="EMBL" id="PSZG01000001">
    <property type="protein sequence ID" value="RKO76130.1"/>
    <property type="molecule type" value="Genomic_DNA"/>
</dbReference>
<comment type="caution">
    <text evidence="2">The sequence shown here is derived from an EMBL/GenBank/DDBJ whole genome shotgun (WGS) entry which is preliminary data.</text>
</comment>
<proteinExistence type="predicted"/>
<dbReference type="Pfam" id="PF13649">
    <property type="entry name" value="Methyltransf_25"/>
    <property type="match status" value="1"/>
</dbReference>
<dbReference type="InterPro" id="IPR029063">
    <property type="entry name" value="SAM-dependent_MTases_sf"/>
</dbReference>
<dbReference type="GeneID" id="45849393"/>
<dbReference type="GO" id="GO:0032259">
    <property type="term" value="P:methylation"/>
    <property type="evidence" value="ECO:0007669"/>
    <property type="project" value="UniProtKB-KW"/>
</dbReference>
<dbReference type="InterPro" id="IPR041698">
    <property type="entry name" value="Methyltransf_25"/>
</dbReference>
<evidence type="ECO:0000259" key="1">
    <source>
        <dbReference type="Pfam" id="PF13649"/>
    </source>
</evidence>
<keyword evidence="2" id="KW-0808">Transferase</keyword>
<evidence type="ECO:0000313" key="3">
    <source>
        <dbReference type="Proteomes" id="UP000269665"/>
    </source>
</evidence>
<name>A0A8B3FCJ1_PECPM</name>
<dbReference type="Proteomes" id="UP000269665">
    <property type="component" value="Unassembled WGS sequence"/>
</dbReference>
<accession>A0A8B3FCJ1</accession>
<feature type="domain" description="Methyltransferase" evidence="1">
    <location>
        <begin position="49"/>
        <end position="104"/>
    </location>
</feature>
<sequence length="289" mass="32734">MTGFNGDVKKFVNDAMDEYCNQWKVNSEGIKKCDGYKWMSSFLNEAKFVLEIGCGAGLSTKQLLADGHKVISIDENPKCLETAKGNLEDAGFKVLLVLRGKITKERYKKSNGAIEYTIKYFNDFFEVINEDEYDAILIESDVWDYSLLSEWLKPKEIDAVICWLIGSHGARSFNKILINNGNPKSGHHYRILTQNKVYELADAILGKDGMLHIVDRGALVNEDEEKKIRQCHEEQASVTSMKITTIDSVLYRESNEDGAMKMINEDIYTNKVNQVEGDTYLISVLSKKG</sequence>
<dbReference type="SUPFAM" id="SSF53335">
    <property type="entry name" value="S-adenosyl-L-methionine-dependent methyltransferases"/>
    <property type="match status" value="1"/>
</dbReference>
<dbReference type="KEGG" id="ppar:A8F97_07965"/>
<dbReference type="CDD" id="cd02440">
    <property type="entry name" value="AdoMet_MTases"/>
    <property type="match status" value="1"/>
</dbReference>
<evidence type="ECO:0000313" key="2">
    <source>
        <dbReference type="EMBL" id="RKO76130.1"/>
    </source>
</evidence>
<dbReference type="AlphaFoldDB" id="A0A8B3FCJ1"/>
<organism evidence="2 3">
    <name type="scientific">Pectobacterium parmentieri</name>
    <dbReference type="NCBI Taxonomy" id="1905730"/>
    <lineage>
        <taxon>Bacteria</taxon>
        <taxon>Pseudomonadati</taxon>
        <taxon>Pseudomonadota</taxon>
        <taxon>Gammaproteobacteria</taxon>
        <taxon>Enterobacterales</taxon>
        <taxon>Pectobacteriaceae</taxon>
        <taxon>Pectobacterium</taxon>
    </lineage>
</organism>
<dbReference type="OrthoDB" id="9791837at2"/>
<reference evidence="2 3" key="1">
    <citation type="journal article" date="2018" name="BMC Genomics">
        <title>High genomic variability in the plant pathogenic bacterium Pectobacterium parmentieri deciphered from de novo assembled complete genomes.</title>
        <authorList>
            <person name="Zoledowska S."/>
            <person name="Motyka-Pomagruk A."/>
            <person name="Sledz W."/>
            <person name="Mengoni A."/>
            <person name="Lojkowska E."/>
        </authorList>
    </citation>
    <scope>NUCLEOTIDE SEQUENCE [LARGE SCALE GENOMIC DNA]</scope>
    <source>
        <strain evidence="2 3">IFB5626</strain>
    </source>
</reference>
<dbReference type="GO" id="GO:0008168">
    <property type="term" value="F:methyltransferase activity"/>
    <property type="evidence" value="ECO:0007669"/>
    <property type="project" value="UniProtKB-KW"/>
</dbReference>
<protein>
    <submittedName>
        <fullName evidence="2">Methyltransferase domain-containing protein</fullName>
    </submittedName>
</protein>